<gene>
    <name evidence="1" type="ORF">FC56_GL000227</name>
</gene>
<keyword evidence="2" id="KW-1185">Reference proteome</keyword>
<dbReference type="Pfam" id="PF04237">
    <property type="entry name" value="YjbR"/>
    <property type="match status" value="1"/>
</dbReference>
<dbReference type="InterPro" id="IPR058532">
    <property type="entry name" value="YjbR/MT2646/Rv2570-like"/>
</dbReference>
<dbReference type="EMBL" id="AYZR01000008">
    <property type="protein sequence ID" value="KRM93515.1"/>
    <property type="molecule type" value="Genomic_DNA"/>
</dbReference>
<evidence type="ECO:0000313" key="2">
    <source>
        <dbReference type="Proteomes" id="UP000051256"/>
    </source>
</evidence>
<dbReference type="PANTHER" id="PTHR35145">
    <property type="entry name" value="CYTOPLASMIC PROTEIN-RELATED"/>
    <property type="match status" value="1"/>
</dbReference>
<comment type="caution">
    <text evidence="1">The sequence shown here is derived from an EMBL/GenBank/DDBJ whole genome shotgun (WGS) entry which is preliminary data.</text>
</comment>
<dbReference type="SUPFAM" id="SSF142906">
    <property type="entry name" value="YjbR-like"/>
    <property type="match status" value="1"/>
</dbReference>
<dbReference type="PATRIC" id="fig|1423802.4.peg.229"/>
<dbReference type="PANTHER" id="PTHR35145:SF1">
    <property type="entry name" value="CYTOPLASMIC PROTEIN"/>
    <property type="match status" value="1"/>
</dbReference>
<dbReference type="InterPro" id="IPR038056">
    <property type="entry name" value="YjbR-like_sf"/>
</dbReference>
<dbReference type="Gene3D" id="3.90.1150.30">
    <property type="match status" value="1"/>
</dbReference>
<reference evidence="1 2" key="1">
    <citation type="journal article" date="2015" name="Genome Announc.">
        <title>Expanding the biotechnology potential of lactobacilli through comparative genomics of 213 strains and associated genera.</title>
        <authorList>
            <person name="Sun Z."/>
            <person name="Harris H.M."/>
            <person name="McCann A."/>
            <person name="Guo C."/>
            <person name="Argimon S."/>
            <person name="Zhang W."/>
            <person name="Yang X."/>
            <person name="Jeffery I.B."/>
            <person name="Cooney J.C."/>
            <person name="Kagawa T.F."/>
            <person name="Liu W."/>
            <person name="Song Y."/>
            <person name="Salvetti E."/>
            <person name="Wrobel A."/>
            <person name="Rasinkangas P."/>
            <person name="Parkhill J."/>
            <person name="Rea M.C."/>
            <person name="O'Sullivan O."/>
            <person name="Ritari J."/>
            <person name="Douillard F.P."/>
            <person name="Paul Ross R."/>
            <person name="Yang R."/>
            <person name="Briner A.E."/>
            <person name="Felis G.E."/>
            <person name="de Vos W.M."/>
            <person name="Barrangou R."/>
            <person name="Klaenhammer T.R."/>
            <person name="Caufield P.W."/>
            <person name="Cui Y."/>
            <person name="Zhang H."/>
            <person name="O'Toole P.W."/>
        </authorList>
    </citation>
    <scope>NUCLEOTIDE SEQUENCE [LARGE SCALE GENOMIC DNA]</scope>
    <source>
        <strain evidence="1 2">DSM 24302</strain>
    </source>
</reference>
<protein>
    <recommendedName>
        <fullName evidence="3">MmcQ protein</fullName>
    </recommendedName>
</protein>
<organism evidence="1 2">
    <name type="scientific">Lentilactobacillus senioris DSM 24302 = JCM 17472</name>
    <dbReference type="NCBI Taxonomy" id="1423802"/>
    <lineage>
        <taxon>Bacteria</taxon>
        <taxon>Bacillati</taxon>
        <taxon>Bacillota</taxon>
        <taxon>Bacilli</taxon>
        <taxon>Lactobacillales</taxon>
        <taxon>Lactobacillaceae</taxon>
        <taxon>Lentilactobacillus</taxon>
    </lineage>
</organism>
<evidence type="ECO:0000313" key="1">
    <source>
        <dbReference type="EMBL" id="KRM93515.1"/>
    </source>
</evidence>
<proteinExistence type="predicted"/>
<dbReference type="AlphaFoldDB" id="A0A0R2CZC7"/>
<dbReference type="STRING" id="1423802.FC56_GL000227"/>
<accession>A0A0R2CZC7</accession>
<name>A0A0R2CZC7_9LACO</name>
<dbReference type="RefSeq" id="WP_054669269.1">
    <property type="nucleotide sequence ID" value="NZ_AYZR01000008.1"/>
</dbReference>
<sequence>MTTRNDIFNYLKKQYNSSPEFLWRKYPNYAVFKHDSGKWFAAVMNVTPKFLNLSEEKDVDIIDLKIDPELGSILKQKDGYYPGYHMNKENWIAILLNADTDFDELKKLINDSYLATDK</sequence>
<dbReference type="InterPro" id="IPR007351">
    <property type="entry name" value="YjbR"/>
</dbReference>
<evidence type="ECO:0008006" key="3">
    <source>
        <dbReference type="Google" id="ProtNLM"/>
    </source>
</evidence>
<dbReference type="Proteomes" id="UP000051256">
    <property type="component" value="Unassembled WGS sequence"/>
</dbReference>